<dbReference type="RefSeq" id="WP_148457238.1">
    <property type="nucleotide sequence ID" value="NZ_VSFC01000062.1"/>
</dbReference>
<gene>
    <name evidence="8" type="ORF">FVF61_13360</name>
</gene>
<protein>
    <submittedName>
        <fullName evidence="8">MMPL family transporter</fullName>
    </submittedName>
</protein>
<dbReference type="InterPro" id="IPR002123">
    <property type="entry name" value="Plipid/glycerol_acylTrfase"/>
</dbReference>
<feature type="transmembrane region" description="Helical" evidence="6">
    <location>
        <begin position="322"/>
        <end position="342"/>
    </location>
</feature>
<dbReference type="Proteomes" id="UP000324550">
    <property type="component" value="Unassembled WGS sequence"/>
</dbReference>
<feature type="domain" description="Phospholipid/glycerol acyltransferase" evidence="7">
    <location>
        <begin position="890"/>
        <end position="999"/>
    </location>
</feature>
<organism evidence="8 9">
    <name type="scientific">Formosa maritima</name>
    <dbReference type="NCBI Taxonomy" id="2592046"/>
    <lineage>
        <taxon>Bacteria</taxon>
        <taxon>Pseudomonadati</taxon>
        <taxon>Bacteroidota</taxon>
        <taxon>Flavobacteriia</taxon>
        <taxon>Flavobacteriales</taxon>
        <taxon>Flavobacteriaceae</taxon>
        <taxon>Formosa</taxon>
    </lineage>
</organism>
<dbReference type="InterPro" id="IPR050545">
    <property type="entry name" value="Mycobact_MmpL"/>
</dbReference>
<feature type="transmembrane region" description="Helical" evidence="6">
    <location>
        <begin position="750"/>
        <end position="769"/>
    </location>
</feature>
<dbReference type="GO" id="GO:0005886">
    <property type="term" value="C:plasma membrane"/>
    <property type="evidence" value="ECO:0007669"/>
    <property type="project" value="UniProtKB-SubCell"/>
</dbReference>
<feature type="transmembrane region" description="Helical" evidence="6">
    <location>
        <begin position="824"/>
        <end position="845"/>
    </location>
</feature>
<dbReference type="CDD" id="cd07989">
    <property type="entry name" value="LPLAT_AGPAT-like"/>
    <property type="match status" value="1"/>
</dbReference>
<feature type="transmembrane region" description="Helical" evidence="6">
    <location>
        <begin position="362"/>
        <end position="380"/>
    </location>
</feature>
<dbReference type="EMBL" id="VSFC01000062">
    <property type="protein sequence ID" value="TYA52324.1"/>
    <property type="molecule type" value="Genomic_DNA"/>
</dbReference>
<dbReference type="OrthoDB" id="9803035at2"/>
<feature type="transmembrane region" description="Helical" evidence="6">
    <location>
        <begin position="711"/>
        <end position="730"/>
    </location>
</feature>
<evidence type="ECO:0000313" key="8">
    <source>
        <dbReference type="EMBL" id="TYA52324.1"/>
    </source>
</evidence>
<feature type="transmembrane region" description="Helical" evidence="6">
    <location>
        <begin position="436"/>
        <end position="452"/>
    </location>
</feature>
<dbReference type="InterPro" id="IPR004869">
    <property type="entry name" value="MMPL_dom"/>
</dbReference>
<evidence type="ECO:0000256" key="4">
    <source>
        <dbReference type="ARBA" id="ARBA00022989"/>
    </source>
</evidence>
<accession>A0A5D0G0S3</accession>
<feature type="transmembrane region" description="Helical" evidence="6">
    <location>
        <begin position="387"/>
        <end position="410"/>
    </location>
</feature>
<feature type="transmembrane region" description="Helical" evidence="6">
    <location>
        <begin position="686"/>
        <end position="704"/>
    </location>
</feature>
<keyword evidence="3 6" id="KW-0812">Transmembrane</keyword>
<dbReference type="Pfam" id="PF01553">
    <property type="entry name" value="Acyltransferase"/>
    <property type="match status" value="1"/>
</dbReference>
<name>A0A5D0G0S3_9FLAO</name>
<evidence type="ECO:0000256" key="2">
    <source>
        <dbReference type="ARBA" id="ARBA00022475"/>
    </source>
</evidence>
<keyword evidence="4 6" id="KW-1133">Transmembrane helix</keyword>
<feature type="transmembrane region" description="Helical" evidence="6">
    <location>
        <begin position="271"/>
        <end position="289"/>
    </location>
</feature>
<dbReference type="SMART" id="SM00563">
    <property type="entry name" value="PlsC"/>
    <property type="match status" value="1"/>
</dbReference>
<evidence type="ECO:0000256" key="3">
    <source>
        <dbReference type="ARBA" id="ARBA00022692"/>
    </source>
</evidence>
<feature type="transmembrane region" description="Helical" evidence="6">
    <location>
        <begin position="661"/>
        <end position="680"/>
    </location>
</feature>
<evidence type="ECO:0000259" key="7">
    <source>
        <dbReference type="SMART" id="SM00563"/>
    </source>
</evidence>
<feature type="transmembrane region" description="Helical" evidence="6">
    <location>
        <begin position="781"/>
        <end position="804"/>
    </location>
</feature>
<dbReference type="SUPFAM" id="SSF69593">
    <property type="entry name" value="Glycerol-3-phosphate (1)-acyltransferase"/>
    <property type="match status" value="1"/>
</dbReference>
<evidence type="ECO:0000256" key="1">
    <source>
        <dbReference type="ARBA" id="ARBA00004651"/>
    </source>
</evidence>
<keyword evidence="5 6" id="KW-0472">Membrane</keyword>
<comment type="caution">
    <text evidence="8">The sequence shown here is derived from an EMBL/GenBank/DDBJ whole genome shotgun (WGS) entry which is preliminary data.</text>
</comment>
<keyword evidence="9" id="KW-1185">Reference proteome</keyword>
<dbReference type="Gene3D" id="1.20.1640.10">
    <property type="entry name" value="Multidrug efflux transporter AcrB transmembrane domain"/>
    <property type="match status" value="2"/>
</dbReference>
<dbReference type="AlphaFoldDB" id="A0A5D0G0S3"/>
<dbReference type="SUPFAM" id="SSF82866">
    <property type="entry name" value="Multidrug efflux transporter AcrB transmembrane domain"/>
    <property type="match status" value="2"/>
</dbReference>
<feature type="transmembrane region" description="Helical" evidence="6">
    <location>
        <begin position="20"/>
        <end position="39"/>
    </location>
</feature>
<reference evidence="8 9" key="1">
    <citation type="submission" date="2019-08" db="EMBL/GenBank/DDBJ databases">
        <title>Formosa sediminis sp. nov., isolated from marine sediment.</title>
        <authorList>
            <person name="Cao W.R."/>
        </authorList>
    </citation>
    <scope>NUCLEOTIDE SEQUENCE [LARGE SCALE GENOMIC DNA]</scope>
    <source>
        <strain evidence="8 9">1494</strain>
    </source>
</reference>
<evidence type="ECO:0000256" key="6">
    <source>
        <dbReference type="SAM" id="Phobius"/>
    </source>
</evidence>
<dbReference type="GO" id="GO:0016746">
    <property type="term" value="F:acyltransferase activity"/>
    <property type="evidence" value="ECO:0007669"/>
    <property type="project" value="InterPro"/>
</dbReference>
<keyword evidence="2" id="KW-1003">Cell membrane</keyword>
<evidence type="ECO:0000313" key="9">
    <source>
        <dbReference type="Proteomes" id="UP000324550"/>
    </source>
</evidence>
<dbReference type="PANTHER" id="PTHR33406:SF13">
    <property type="entry name" value="MEMBRANE PROTEIN YDFJ"/>
    <property type="match status" value="1"/>
</dbReference>
<dbReference type="PANTHER" id="PTHR33406">
    <property type="entry name" value="MEMBRANE PROTEIN MJ1562-RELATED"/>
    <property type="match status" value="1"/>
</dbReference>
<feature type="transmembrane region" description="Helical" evidence="6">
    <location>
        <begin position="295"/>
        <end position="315"/>
    </location>
</feature>
<sequence length="1230" mass="138639">MTNFFYNIHTYLASKKIVGFFALILIVLSLGFLASKITFEEDITKLIPINEENADAQKVLKSVNFADKIIVNIKRESAGSINNLTQYASQFIDSINNSSSKYFTKIQGKVEDEEILNTLDFVYNNLPQFLEESDYITIQNKLQKDSIEAITKANYKTLISPSGMVAKETILRDPLGLSFLALKKLQQLSFGNEFTMQNGFLLSKDKKHILLFISPTHASSETSENALFAEQLYSLNSKLNQEFKGKVSSEYFGGALVAVANAKQIKKDIQLTVGIAITFLLLILIVFYRKLSVPLILFTPTAFGALLAVALLFLIRTKISAISLGIGSVLLGITLDYALHILTHIRSNNNIKALYQEITKPILMSSLTTALAFLCLLFLDSQALQDLGLFAAISVLGASCFALIFIPLVYKEQSKTTKKATVIDKVASYPLHKNKWVLIGLVLLFFMSYFTYNKVTFNNDLANLNFEPTNLRKAQDRLDALTNINSKSVYIAAYGTNEDEVLLANDSIFSTLKNLKEKDSVIGFSSISALIKSNQIQEIQLATWNNFWSEETKLNTKENLIDSGSKLGFKPNSFQQFYKHLDSDFAILSIEDFKAFKTISVDDYIASKEGFTTITTLVKLKDEQAENLFHKFENNSKTLVIDRKQMNETFLGNLKTDFNSLVGYSFIVVLLLLLLFYRSFSLTLVTLLPIALTWFLTIGIMGLLDIQFNIFNIIITTFIFGLGIDYSIFITNGLLHELRTGESSLPTHKTSILLSVITTILGVGVLVFAKHPALHSISMVSLIGILSAMLISFTIQPLLFGFFIGSKNSRPSPILMFIHSSISFTYYGLGGLFLSLLGIAFMKVVPISMKIKMNWFHKVMSKFMKSVLDSYPFFKTKVINNSNETFEKQAMIIANHTSFLDILAIGMLHPKIIFLVNDWVYNSPFFGKAVKLAGFYPVSSGIEKGVDHLQKKVDQGYSLMAFPEGTRSYTNKMKRFHKGAFFLAEQFKLDIVPVMIHGNSEVLPKGNFVIKSGAITVKILDRIPFEDDIFLGTTRDTTKKTSAYFKEQFNAFRQEIEDDIYFHKVVLEEFRYKGDALYKQVKLDLKTNRTAYKTIMDSVGEKDSILHISKTCGQLDFLLALDRPDRKIYTYFENKSVSNIVKNSYISNNHYKISVLDTIEDTLNNNANVLILDAINLTNKQLETTILNGLTKIILLHSDSELYSEVFKKQSFKVVQQKDNCIILTKTHTI</sequence>
<evidence type="ECO:0000256" key="5">
    <source>
        <dbReference type="ARBA" id="ARBA00023136"/>
    </source>
</evidence>
<proteinExistence type="predicted"/>
<dbReference type="Pfam" id="PF03176">
    <property type="entry name" value="MMPL"/>
    <property type="match status" value="2"/>
</dbReference>
<comment type="subcellular location">
    <subcellularLocation>
        <location evidence="1">Cell membrane</location>
        <topology evidence="1">Multi-pass membrane protein</topology>
    </subcellularLocation>
</comment>